<evidence type="ECO:0000313" key="2">
    <source>
        <dbReference type="EMBL" id="MBM3090274.1"/>
    </source>
</evidence>
<protein>
    <submittedName>
        <fullName evidence="2">Uncharacterized protein</fullName>
    </submittedName>
</protein>
<dbReference type="EMBL" id="WXFA01000002">
    <property type="protein sequence ID" value="MBM3090274.1"/>
    <property type="molecule type" value="Genomic_DNA"/>
</dbReference>
<gene>
    <name evidence="2" type="ORF">GFB56_05530</name>
</gene>
<evidence type="ECO:0000313" key="3">
    <source>
        <dbReference type="Proteomes" id="UP000744980"/>
    </source>
</evidence>
<keyword evidence="3" id="KW-1185">Reference proteome</keyword>
<dbReference type="Proteomes" id="UP000744980">
    <property type="component" value="Unassembled WGS sequence"/>
</dbReference>
<evidence type="ECO:0000256" key="1">
    <source>
        <dbReference type="SAM" id="Phobius"/>
    </source>
</evidence>
<sequence>MLNALPEIYATMNPPIIVQTVSDDSVALWSGLGGAVLGALVSGVISWVLARQTSKQQLARDSEQRRETEKSQALKAVIKLQAILNALHDTKRTIDGMLTSAEEQGYGDIDLWQKAMPISGLPKEPISFDPQDIVVLFAAQKHDIANDLTLMSSRWASLLENMKDYNRLRTELVHSIPTDRMEGDRGTFVLNAGQIAMFGPRMHVLNNLMAQVMENLEADLNNGFRVANEMGPALRTYLNDNKFPIVGRAQPAEKPEAPDVE</sequence>
<comment type="caution">
    <text evidence="2">The sequence shown here is derived from an EMBL/GenBank/DDBJ whole genome shotgun (WGS) entry which is preliminary data.</text>
</comment>
<proteinExistence type="predicted"/>
<dbReference type="AlphaFoldDB" id="A0AAW4FGG5"/>
<organism evidence="2 3">
    <name type="scientific">Ensifer canadensis</name>
    <dbReference type="NCBI Taxonomy" id="555315"/>
    <lineage>
        <taxon>Bacteria</taxon>
        <taxon>Pseudomonadati</taxon>
        <taxon>Pseudomonadota</taxon>
        <taxon>Alphaproteobacteria</taxon>
        <taxon>Hyphomicrobiales</taxon>
        <taxon>Rhizobiaceae</taxon>
        <taxon>Sinorhizobium/Ensifer group</taxon>
        <taxon>Ensifer</taxon>
    </lineage>
</organism>
<dbReference type="RefSeq" id="WP_203527386.1">
    <property type="nucleotide sequence ID" value="NZ_CP083370.1"/>
</dbReference>
<keyword evidence="1" id="KW-0812">Transmembrane</keyword>
<keyword evidence="1" id="KW-0472">Membrane</keyword>
<accession>A0AAW4FGG5</accession>
<name>A0AAW4FGG5_9HYPH</name>
<keyword evidence="1" id="KW-1133">Transmembrane helix</keyword>
<feature type="transmembrane region" description="Helical" evidence="1">
    <location>
        <begin position="26"/>
        <end position="50"/>
    </location>
</feature>
<reference evidence="2 3" key="1">
    <citation type="submission" date="2020-01" db="EMBL/GenBank/DDBJ databases">
        <title>Draft genome assembly of Ensifer adhaerens T173.</title>
        <authorList>
            <person name="Craig J.E."/>
            <person name="Stinchcombe J.R."/>
        </authorList>
    </citation>
    <scope>NUCLEOTIDE SEQUENCE [LARGE SCALE GENOMIC DNA]</scope>
    <source>
        <strain evidence="2 3">T173</strain>
    </source>
</reference>